<dbReference type="OrthoDB" id="966201at2"/>
<dbReference type="EMBL" id="CP028923">
    <property type="protein sequence ID" value="QCK13315.1"/>
    <property type="molecule type" value="Genomic_DNA"/>
</dbReference>
<protein>
    <submittedName>
        <fullName evidence="2">Uncharacterized protein</fullName>
    </submittedName>
</protein>
<dbReference type="KEGG" id="fpf:DCC35_00395"/>
<evidence type="ECO:0000313" key="2">
    <source>
        <dbReference type="EMBL" id="QCK13315.1"/>
    </source>
</evidence>
<dbReference type="RefSeq" id="WP_137088912.1">
    <property type="nucleotide sequence ID" value="NZ_CP028923.1"/>
</dbReference>
<dbReference type="Proteomes" id="UP000298616">
    <property type="component" value="Chromosome"/>
</dbReference>
<sequence>MQFRALFYTIIITLVSVPLFSQNQDNSRGPSVEKLTDEEAIEIFMAVRSSKLPVFATAAEKETVSGSETINDYYDRLINEHYIRMQTNADKLRENQKLRKLPKYSDPSFFGHDKKPKKRKKGKRKYCEECGIVH</sequence>
<organism evidence="2 3">
    <name type="scientific">Mangrovivirga cuniculi</name>
    <dbReference type="NCBI Taxonomy" id="2715131"/>
    <lineage>
        <taxon>Bacteria</taxon>
        <taxon>Pseudomonadati</taxon>
        <taxon>Bacteroidota</taxon>
        <taxon>Cytophagia</taxon>
        <taxon>Cytophagales</taxon>
        <taxon>Mangrovivirgaceae</taxon>
        <taxon>Mangrovivirga</taxon>
    </lineage>
</organism>
<name>A0A4D7JQQ7_9BACT</name>
<reference evidence="2 3" key="1">
    <citation type="submission" date="2018-04" db="EMBL/GenBank/DDBJ databases">
        <title>Complete genome uncultured novel isolate.</title>
        <authorList>
            <person name="Merlino G."/>
        </authorList>
    </citation>
    <scope>NUCLEOTIDE SEQUENCE [LARGE SCALE GENOMIC DNA]</scope>
    <source>
        <strain evidence="3">R1DC9</strain>
    </source>
</reference>
<gene>
    <name evidence="2" type="ORF">DCC35_00395</name>
</gene>
<feature type="region of interest" description="Disordered" evidence="1">
    <location>
        <begin position="102"/>
        <end position="123"/>
    </location>
</feature>
<feature type="compositionally biased region" description="Basic residues" evidence="1">
    <location>
        <begin position="114"/>
        <end position="123"/>
    </location>
</feature>
<evidence type="ECO:0000256" key="1">
    <source>
        <dbReference type="SAM" id="MobiDB-lite"/>
    </source>
</evidence>
<evidence type="ECO:0000313" key="3">
    <source>
        <dbReference type="Proteomes" id="UP000298616"/>
    </source>
</evidence>
<dbReference type="AlphaFoldDB" id="A0A4D7JQQ7"/>
<proteinExistence type="predicted"/>
<accession>A0A4D7JQQ7</accession>
<keyword evidence="3" id="KW-1185">Reference proteome</keyword>